<dbReference type="EMBL" id="SEWF01000040">
    <property type="protein sequence ID" value="RYU93649.1"/>
    <property type="molecule type" value="Genomic_DNA"/>
</dbReference>
<dbReference type="RefSeq" id="WP_130023255.1">
    <property type="nucleotide sequence ID" value="NZ_SEWF01000040.1"/>
</dbReference>
<evidence type="ECO:0000259" key="1">
    <source>
        <dbReference type="Pfam" id="PF09995"/>
    </source>
</evidence>
<dbReference type="AlphaFoldDB" id="A0A4Q5LVR3"/>
<proteinExistence type="predicted"/>
<dbReference type="InterPro" id="IPR018713">
    <property type="entry name" value="MPAB/Lcp_cat_dom"/>
</dbReference>
<keyword evidence="3" id="KW-1185">Reference proteome</keyword>
<sequence length="270" mass="31263">MNDFVDKNSIVRKIWSNSDVILFIFAGSAAEFALNKAVDWLYFTGKIPSDPLGRLFSTVGYARKIVFADTENAFKAIDKINSIHKGVEQSRGARIPDWAYRDVLYMLIDYSVTSYELLERKLSYAEKEEIFDVFQRMGLRMGLKELPDTYADWRHSREAHLQADLVHGHYTADLYLQYKKHLGAVRYLILLECQKLIVPDRVSSLLKFGSSMKGKILLNLYLLSRKLKVDGLVKHILLPAEYSEQINDLNYIDTPKPMPKEPEYAEKQYH</sequence>
<feature type="domain" description="ER-bound oxygenase mpaB/mpaB'/Rubber oxygenase catalytic" evidence="1">
    <location>
        <begin position="46"/>
        <end position="173"/>
    </location>
</feature>
<comment type="caution">
    <text evidence="2">The sequence shown here is derived from an EMBL/GenBank/DDBJ whole genome shotgun (WGS) entry which is preliminary data.</text>
</comment>
<evidence type="ECO:0000313" key="3">
    <source>
        <dbReference type="Proteomes" id="UP000293162"/>
    </source>
</evidence>
<dbReference type="Pfam" id="PF09995">
    <property type="entry name" value="MPAB_Lcp_cat"/>
    <property type="match status" value="1"/>
</dbReference>
<accession>A0A4Q5LVR3</accession>
<protein>
    <submittedName>
        <fullName evidence="2">DUF2236 domain-containing protein</fullName>
    </submittedName>
</protein>
<dbReference type="Proteomes" id="UP000293162">
    <property type="component" value="Unassembled WGS sequence"/>
</dbReference>
<name>A0A4Q5LVR3_9BACT</name>
<organism evidence="2 3">
    <name type="scientific">Emticicia agri</name>
    <dbReference type="NCBI Taxonomy" id="2492393"/>
    <lineage>
        <taxon>Bacteria</taxon>
        <taxon>Pseudomonadati</taxon>
        <taxon>Bacteroidota</taxon>
        <taxon>Cytophagia</taxon>
        <taxon>Cytophagales</taxon>
        <taxon>Leadbetterellaceae</taxon>
        <taxon>Emticicia</taxon>
    </lineage>
</organism>
<dbReference type="OrthoDB" id="5498485at2"/>
<evidence type="ECO:0000313" key="2">
    <source>
        <dbReference type="EMBL" id="RYU93649.1"/>
    </source>
</evidence>
<gene>
    <name evidence="2" type="ORF">EWM59_21190</name>
</gene>
<dbReference type="GO" id="GO:0016491">
    <property type="term" value="F:oxidoreductase activity"/>
    <property type="evidence" value="ECO:0007669"/>
    <property type="project" value="InterPro"/>
</dbReference>
<reference evidence="2 3" key="1">
    <citation type="submission" date="2019-02" db="EMBL/GenBank/DDBJ databases">
        <title>Bacterial novel species Emticicia sp. 17J42-9 isolated from soil.</title>
        <authorList>
            <person name="Jung H.-Y."/>
        </authorList>
    </citation>
    <scope>NUCLEOTIDE SEQUENCE [LARGE SCALE GENOMIC DNA]</scope>
    <source>
        <strain evidence="2 3">17J42-9</strain>
    </source>
</reference>